<dbReference type="PRINTS" id="PR00080">
    <property type="entry name" value="SDRFAMILY"/>
</dbReference>
<dbReference type="Gene3D" id="3.40.50.720">
    <property type="entry name" value="NAD(P)-binding Rossmann-like Domain"/>
    <property type="match status" value="1"/>
</dbReference>
<dbReference type="InterPro" id="IPR020904">
    <property type="entry name" value="Sc_DH/Rdtase_CS"/>
</dbReference>
<dbReference type="PANTHER" id="PTHR42879">
    <property type="entry name" value="3-OXOACYL-(ACYL-CARRIER-PROTEIN) REDUCTASE"/>
    <property type="match status" value="1"/>
</dbReference>
<evidence type="ECO:0000256" key="1">
    <source>
        <dbReference type="ARBA" id="ARBA00006484"/>
    </source>
</evidence>
<reference evidence="3" key="1">
    <citation type="journal article" date="2019" name="Int. J. Syst. Evol. Microbiol.">
        <title>The Global Catalogue of Microorganisms (GCM) 10K type strain sequencing project: providing services to taxonomists for standard genome sequencing and annotation.</title>
        <authorList>
            <consortium name="The Broad Institute Genomics Platform"/>
            <consortium name="The Broad Institute Genome Sequencing Center for Infectious Disease"/>
            <person name="Wu L."/>
            <person name="Ma J."/>
        </authorList>
    </citation>
    <scope>NUCLEOTIDE SEQUENCE [LARGE SCALE GENOMIC DNA]</scope>
    <source>
        <strain evidence="3">NBRC 113072</strain>
    </source>
</reference>
<dbReference type="PANTHER" id="PTHR42879:SF2">
    <property type="entry name" value="3-OXOACYL-[ACYL-CARRIER-PROTEIN] REDUCTASE FABG"/>
    <property type="match status" value="1"/>
</dbReference>
<dbReference type="Pfam" id="PF13561">
    <property type="entry name" value="adh_short_C2"/>
    <property type="match status" value="1"/>
</dbReference>
<keyword evidence="3" id="KW-1185">Reference proteome</keyword>
<comment type="caution">
    <text evidence="2">The sequence shown here is derived from an EMBL/GenBank/DDBJ whole genome shotgun (WGS) entry which is preliminary data.</text>
</comment>
<accession>A0ABQ6IX04</accession>
<dbReference type="PROSITE" id="PS00061">
    <property type="entry name" value="ADH_SHORT"/>
    <property type="match status" value="1"/>
</dbReference>
<proteinExistence type="inferred from homology"/>
<dbReference type="NCBIfam" id="NF009093">
    <property type="entry name" value="PRK12429.1"/>
    <property type="match status" value="1"/>
</dbReference>
<name>A0ABQ6IX04_9MICO</name>
<protein>
    <submittedName>
        <fullName evidence="2">3-hydroxybutyrate dehydrogenase</fullName>
    </submittedName>
</protein>
<dbReference type="Proteomes" id="UP001157126">
    <property type="component" value="Unassembled WGS sequence"/>
</dbReference>
<dbReference type="RefSeq" id="WP_431310546.1">
    <property type="nucleotide sequence ID" value="NZ_BSUO01000001.1"/>
</dbReference>
<dbReference type="InterPro" id="IPR002347">
    <property type="entry name" value="SDR_fam"/>
</dbReference>
<evidence type="ECO:0000313" key="3">
    <source>
        <dbReference type="Proteomes" id="UP001157126"/>
    </source>
</evidence>
<dbReference type="EMBL" id="BSUO01000001">
    <property type="protein sequence ID" value="GMA41208.1"/>
    <property type="molecule type" value="Genomic_DNA"/>
</dbReference>
<sequence>MSDLINLDLTGRTAVVTGGVSGIGLACTQALARAGAEVVVVDLDQAKAEETAAPLGGRGIGADLSDPDVLASLDVAGDIIVNNAGFQRVAPVHEFEPEVFTAIQRVMVEAPFRLIRNSLPRMYEQGWGRVVNISSAHGLRASAFKVAYVTAKHGLEGMSKVVALEGAEHGVTSNCINPGYVRTPLVEKQIADQAKAHGMSEDDVVEKVMLLRMARKTLVEPAEVADLVLFLCSGSAVSMTGASYTMDGGWTAS</sequence>
<organism evidence="2 3">
    <name type="scientific">Mobilicoccus caccae</name>
    <dbReference type="NCBI Taxonomy" id="1859295"/>
    <lineage>
        <taxon>Bacteria</taxon>
        <taxon>Bacillati</taxon>
        <taxon>Actinomycetota</taxon>
        <taxon>Actinomycetes</taxon>
        <taxon>Micrococcales</taxon>
        <taxon>Dermatophilaceae</taxon>
        <taxon>Mobilicoccus</taxon>
    </lineage>
</organism>
<dbReference type="NCBIfam" id="TIGR01963">
    <property type="entry name" value="PHB_DH"/>
    <property type="match status" value="1"/>
</dbReference>
<dbReference type="PRINTS" id="PR00081">
    <property type="entry name" value="GDHRDH"/>
</dbReference>
<dbReference type="SUPFAM" id="SSF51735">
    <property type="entry name" value="NAD(P)-binding Rossmann-fold domains"/>
    <property type="match status" value="1"/>
</dbReference>
<dbReference type="InterPro" id="IPR011294">
    <property type="entry name" value="3-OHbutyrate_DH"/>
</dbReference>
<gene>
    <name evidence="2" type="primary">bdh</name>
    <name evidence="2" type="ORF">GCM10025883_32530</name>
</gene>
<comment type="similarity">
    <text evidence="1">Belongs to the short-chain dehydrogenases/reductases (SDR) family.</text>
</comment>
<evidence type="ECO:0000313" key="2">
    <source>
        <dbReference type="EMBL" id="GMA41208.1"/>
    </source>
</evidence>
<dbReference type="InterPro" id="IPR050259">
    <property type="entry name" value="SDR"/>
</dbReference>
<dbReference type="InterPro" id="IPR036291">
    <property type="entry name" value="NAD(P)-bd_dom_sf"/>
</dbReference>